<dbReference type="KEGG" id="ckn:Calkro_0082"/>
<dbReference type="EMBL" id="CP002330">
    <property type="protein sequence ID" value="ADQ44998.1"/>
    <property type="molecule type" value="Genomic_DNA"/>
</dbReference>
<proteinExistence type="predicted"/>
<name>E4SCE3_CALK2</name>
<keyword evidence="1" id="KW-1133">Transmembrane helix</keyword>
<keyword evidence="1" id="KW-0472">Membrane</keyword>
<evidence type="ECO:0000313" key="3">
    <source>
        <dbReference type="Proteomes" id="UP000006835"/>
    </source>
</evidence>
<dbReference type="HOGENOM" id="CLU_1841427_0_0_9"/>
<sequence length="139" mass="16720">MKNEKIYAYFIIMFGFTSLFYMGLIIFGYIREILNKIHIKRVKGYVKRYLMPQNKIEKIFTIIIVTFLVFFYISILIFLFIKYKFLGILLFVLILVLILTFVLLLLIFLVKQIKFEDYLYKGIKNSNCTIWVITNILLI</sequence>
<evidence type="ECO:0000313" key="2">
    <source>
        <dbReference type="EMBL" id="ADQ44998.1"/>
    </source>
</evidence>
<feature type="transmembrane region" description="Helical" evidence="1">
    <location>
        <begin position="6"/>
        <end position="30"/>
    </location>
</feature>
<reference evidence="2 3" key="2">
    <citation type="journal article" date="2011" name="J. Bacteriol.">
        <title>Complete genome sequences for the anaerobic, extremely thermophilic plant biomass-degrading bacteria Caldicellulosiruptor hydrothermalis, Caldicellulosiruptor kristjanssonii, Caldicellulosiruptor kronotskyensis, Caldicellulosiruptor owensenis, and Caldicellulosiruptor lactoaceticus.</title>
        <authorList>
            <person name="Blumer-Schuette S.E."/>
            <person name="Ozdemir I."/>
            <person name="Mistry D."/>
            <person name="Lucas S."/>
            <person name="Lapidus A."/>
            <person name="Cheng J.F."/>
            <person name="Goodwin L.A."/>
            <person name="Pitluck S."/>
            <person name="Land M.L."/>
            <person name="Hauser L.J."/>
            <person name="Woyke T."/>
            <person name="Mikhailova N."/>
            <person name="Pati A."/>
            <person name="Kyrpides N.C."/>
            <person name="Ivanova N."/>
            <person name="Detter J.C."/>
            <person name="Walston-Davenport K."/>
            <person name="Han S."/>
            <person name="Adams M.W."/>
            <person name="Kelly R.M."/>
        </authorList>
    </citation>
    <scope>NUCLEOTIDE SEQUENCE [LARGE SCALE GENOMIC DNA]</scope>
    <source>
        <strain evidence="3">DSM 18902 / VKM B-2412 / 2002</strain>
    </source>
</reference>
<evidence type="ECO:0000256" key="1">
    <source>
        <dbReference type="SAM" id="Phobius"/>
    </source>
</evidence>
<protein>
    <submittedName>
        <fullName evidence="2">Uncharacterized protein</fullName>
    </submittedName>
</protein>
<dbReference type="AlphaFoldDB" id="E4SCE3"/>
<gene>
    <name evidence="2" type="ordered locus">Calkro_0082</name>
</gene>
<organism evidence="2 3">
    <name type="scientific">Caldicellulosiruptor kronotskyensis (strain DSM 18902 / VKM B-2412 / 2002)</name>
    <dbReference type="NCBI Taxonomy" id="632348"/>
    <lineage>
        <taxon>Bacteria</taxon>
        <taxon>Bacillati</taxon>
        <taxon>Bacillota</taxon>
        <taxon>Bacillota incertae sedis</taxon>
        <taxon>Caldicellulosiruptorales</taxon>
        <taxon>Caldicellulosiruptoraceae</taxon>
        <taxon>Caldicellulosiruptor</taxon>
    </lineage>
</organism>
<keyword evidence="3" id="KW-1185">Reference proteome</keyword>
<keyword evidence="1" id="KW-0812">Transmembrane</keyword>
<accession>E4SCE3</accession>
<feature type="transmembrane region" description="Helical" evidence="1">
    <location>
        <begin position="59"/>
        <end position="81"/>
    </location>
</feature>
<dbReference type="Proteomes" id="UP000006835">
    <property type="component" value="Chromosome"/>
</dbReference>
<feature type="transmembrane region" description="Helical" evidence="1">
    <location>
        <begin position="87"/>
        <end position="110"/>
    </location>
</feature>
<reference key="1">
    <citation type="submission" date="2010-11" db="EMBL/GenBank/DDBJ databases">
        <title>Complete sequence of Caldicellulosiruptor kronotskyensis 2002.</title>
        <authorList>
            <consortium name="US DOE Joint Genome Institute"/>
            <person name="Lucas S."/>
            <person name="Copeland A."/>
            <person name="Lapidus A."/>
            <person name="Cheng J.-F."/>
            <person name="Bruce D."/>
            <person name="Goodwin L."/>
            <person name="Pitluck S."/>
            <person name="Davenport K."/>
            <person name="Detter J.C."/>
            <person name="Han C."/>
            <person name="Tapia R."/>
            <person name="Land M."/>
            <person name="Hauser L."/>
            <person name="Jeffries C."/>
            <person name="Kyrpides N."/>
            <person name="Ivanova N."/>
            <person name="Mikhailova N."/>
            <person name="Blumer-Schuette S.E."/>
            <person name="Kelly R.M."/>
            <person name="Woyke T."/>
        </authorList>
    </citation>
    <scope>NUCLEOTIDE SEQUENCE</scope>
    <source>
        <strain>2002</strain>
    </source>
</reference>